<dbReference type="AlphaFoldDB" id="A0A318DZN9"/>
<dbReference type="EMBL" id="SOEF01000050">
    <property type="protein sequence ID" value="TDX36428.1"/>
    <property type="molecule type" value="Genomic_DNA"/>
</dbReference>
<keyword evidence="1" id="KW-0812">Transmembrane</keyword>
<keyword evidence="1" id="KW-1133">Transmembrane helix</keyword>
<dbReference type="GeneID" id="57013931"/>
<dbReference type="RefSeq" id="WP_110301247.1">
    <property type="nucleotide sequence ID" value="NZ_QICM01000038.1"/>
</dbReference>
<dbReference type="SUPFAM" id="SSF48452">
    <property type="entry name" value="TPR-like"/>
    <property type="match status" value="1"/>
</dbReference>
<dbReference type="Proteomes" id="UP000295472">
    <property type="component" value="Unassembled WGS sequence"/>
</dbReference>
<comment type="caution">
    <text evidence="2">The sequence shown here is derived from an EMBL/GenBank/DDBJ whole genome shotgun (WGS) entry which is preliminary data.</text>
</comment>
<dbReference type="Proteomes" id="UP000247389">
    <property type="component" value="Unassembled WGS sequence"/>
</dbReference>
<evidence type="ECO:0000313" key="4">
    <source>
        <dbReference type="Proteomes" id="UP000247389"/>
    </source>
</evidence>
<evidence type="ECO:0000313" key="2">
    <source>
        <dbReference type="EMBL" id="PXV62131.1"/>
    </source>
</evidence>
<evidence type="ECO:0000313" key="3">
    <source>
        <dbReference type="EMBL" id="TDX36428.1"/>
    </source>
</evidence>
<keyword evidence="1" id="KW-0472">Membrane</keyword>
<accession>A0A318DZN9</accession>
<name>A0A318DZN9_9FIRM</name>
<sequence>MELLKLLKSVFTKFNHPRGRIRFIVFSLLILIFWNYFYFFTLKTAAIYFLISIIFAVIAYKSIDNTILFSKYKLNQLEEVIIQGKALDNPDLFSNFPWYLIDTKEKLDYLSLKADYHEQRREYPKAYKCYLQTDKLKLSDEEIVRIKLNKALSLFEMGAYNKADLILNKINKNLDQLEPKRLGFYYNLKAFIVEKKDLNLAKVLSLLQKAKDYISDLAEDYTLKAQLYNNFGRIRRLQNNLTDARSYYKKAKKHAVKSNEASLIVGIFDNLITIYSSQGEYDLLEKTKDEYLSLLEDSLFSREEKMKLQLAIARDNLSPADYKSFLIDSYFRNRQGLDEQKLLIFNATTLRLMYNSGMNAQVVADQIAKNIDDYFKLSMPDKFLLLHEINIFMRNKNNLKRFYGRRKMPIQPKFKLENAIKMKEKVKIYIQNEAVADIETYLDSLEDYQVQQRLEFLQHKIGVLTNHKPYNFDRVYRLFLDLIDICRVNGLREKEIETELNLVDEVLGLMDTEYGDKSKFRRIILFHLKNLDQSLSELETIPYFDINYIRMSYYYLSQGEVEKAAEYFDIVKSLELNPRNYSNWIKFQLREVYGYFNTCVLFD</sequence>
<dbReference type="Gene3D" id="1.25.40.10">
    <property type="entry name" value="Tetratricopeptide repeat domain"/>
    <property type="match status" value="1"/>
</dbReference>
<dbReference type="InterPro" id="IPR011990">
    <property type="entry name" value="TPR-like_helical_dom_sf"/>
</dbReference>
<protein>
    <recommendedName>
        <fullName evidence="6">Tetratricopeptide repeat protein</fullName>
    </recommendedName>
</protein>
<proteinExistence type="predicted"/>
<feature type="transmembrane region" description="Helical" evidence="1">
    <location>
        <begin position="21"/>
        <end position="39"/>
    </location>
</feature>
<evidence type="ECO:0000256" key="1">
    <source>
        <dbReference type="SAM" id="Phobius"/>
    </source>
</evidence>
<evidence type="ECO:0008006" key="6">
    <source>
        <dbReference type="Google" id="ProtNLM"/>
    </source>
</evidence>
<organism evidence="2 4">
    <name type="scientific">Halanaerobium congolense</name>
    <dbReference type="NCBI Taxonomy" id="54121"/>
    <lineage>
        <taxon>Bacteria</taxon>
        <taxon>Bacillati</taxon>
        <taxon>Bacillota</taxon>
        <taxon>Clostridia</taxon>
        <taxon>Halanaerobiales</taxon>
        <taxon>Halanaerobiaceae</taxon>
        <taxon>Halanaerobium</taxon>
    </lineage>
</organism>
<evidence type="ECO:0000313" key="5">
    <source>
        <dbReference type="Proteomes" id="UP000295472"/>
    </source>
</evidence>
<dbReference type="EMBL" id="QICM01000038">
    <property type="protein sequence ID" value="PXV62131.1"/>
    <property type="molecule type" value="Genomic_DNA"/>
</dbReference>
<gene>
    <name evidence="3" type="ORF">C7954_1509</name>
    <name evidence="2" type="ORF">C8C78_1382</name>
</gene>
<reference evidence="2 4" key="1">
    <citation type="submission" date="2018-04" db="EMBL/GenBank/DDBJ databases">
        <title>Subsurface microbial communities from deep shales in Ohio and West Virginia, USA.</title>
        <authorList>
            <person name="Wrighton K."/>
        </authorList>
    </citation>
    <scope>NUCLEOTIDE SEQUENCE [LARGE SCALE GENOMIC DNA]</scope>
    <source>
        <strain evidence="3 5">DSMZ 11287</strain>
        <strain evidence="2 4">MSL28</strain>
    </source>
</reference>
<feature type="transmembrane region" description="Helical" evidence="1">
    <location>
        <begin position="45"/>
        <end position="63"/>
    </location>
</feature>